<feature type="transmembrane region" description="Helical" evidence="8">
    <location>
        <begin position="6"/>
        <end position="26"/>
    </location>
</feature>
<evidence type="ECO:0000256" key="7">
    <source>
        <dbReference type="ARBA" id="ARBA00023136"/>
    </source>
</evidence>
<evidence type="ECO:0000256" key="1">
    <source>
        <dbReference type="ARBA" id="ARBA00004651"/>
    </source>
</evidence>
<reference evidence="9 10" key="1">
    <citation type="submission" date="2016-10" db="EMBL/GenBank/DDBJ databases">
        <authorList>
            <person name="de Groot N.N."/>
        </authorList>
    </citation>
    <scope>NUCLEOTIDE SEQUENCE [LARGE SCALE GENOMIC DNA]</scope>
    <source>
        <strain evidence="9 10">DSM 43019</strain>
    </source>
</reference>
<dbReference type="InterPro" id="IPR002781">
    <property type="entry name" value="TM_pro_TauE-like"/>
</dbReference>
<dbReference type="AlphaFoldDB" id="A0A1I2G6F0"/>
<keyword evidence="4 8" id="KW-1003">Cell membrane</keyword>
<proteinExistence type="inferred from homology"/>
<feature type="transmembrane region" description="Helical" evidence="8">
    <location>
        <begin position="220"/>
        <end position="240"/>
    </location>
</feature>
<sequence length="268" mass="27278">MTPGEGLILLGGGLVAGAINAIAGGGSLITFPLLVWLGLPGVAANVSNALSVAPGYAAGALGSRPELAGQGHRIRAIIPTIIVGSLCGSAILLLTPRSVFDFVVPFLLLAAGGMLAFQDRLRALTGNPAAHGNEMPQRSPDGLKVNSPRKTALLVQVAVFACGVYGGYFNAAMGVLLVAALALVLDETLQRLNALKNVFSAVVGVTTVLVYSVFGPVNWAVVAVLAPGTIAGGFLGARLARRLPAPILRWTIVAFAVVVAVILLFTGT</sequence>
<evidence type="ECO:0000256" key="8">
    <source>
        <dbReference type="RuleBase" id="RU363041"/>
    </source>
</evidence>
<evidence type="ECO:0000256" key="2">
    <source>
        <dbReference type="ARBA" id="ARBA00009142"/>
    </source>
</evidence>
<evidence type="ECO:0000256" key="5">
    <source>
        <dbReference type="ARBA" id="ARBA00022692"/>
    </source>
</evidence>
<feature type="transmembrane region" description="Helical" evidence="8">
    <location>
        <begin position="76"/>
        <end position="94"/>
    </location>
</feature>
<dbReference type="GO" id="GO:0005886">
    <property type="term" value="C:plasma membrane"/>
    <property type="evidence" value="ECO:0007669"/>
    <property type="project" value="UniProtKB-SubCell"/>
</dbReference>
<protein>
    <recommendedName>
        <fullName evidence="8">Probable membrane transporter protein</fullName>
    </recommendedName>
</protein>
<evidence type="ECO:0000256" key="4">
    <source>
        <dbReference type="ARBA" id="ARBA00022475"/>
    </source>
</evidence>
<dbReference type="RefSeq" id="WP_093615194.1">
    <property type="nucleotide sequence ID" value="NZ_BOMT01000023.1"/>
</dbReference>
<keyword evidence="7 8" id="KW-0472">Membrane</keyword>
<accession>A0A1I2G6F0</accession>
<feature type="transmembrane region" description="Helical" evidence="8">
    <location>
        <begin position="153"/>
        <end position="185"/>
    </location>
</feature>
<dbReference type="OrthoDB" id="3782574at2"/>
<comment type="subcellular location">
    <subcellularLocation>
        <location evidence="1 8">Cell membrane</location>
        <topology evidence="1 8">Multi-pass membrane protein</topology>
    </subcellularLocation>
</comment>
<feature type="transmembrane region" description="Helical" evidence="8">
    <location>
        <begin position="247"/>
        <end position="266"/>
    </location>
</feature>
<feature type="transmembrane region" description="Helical" evidence="8">
    <location>
        <begin position="33"/>
        <end position="56"/>
    </location>
</feature>
<dbReference type="Proteomes" id="UP000199645">
    <property type="component" value="Unassembled WGS sequence"/>
</dbReference>
<evidence type="ECO:0000313" key="9">
    <source>
        <dbReference type="EMBL" id="SFF12713.1"/>
    </source>
</evidence>
<gene>
    <name evidence="9" type="ORF">SAMN05421541_106233</name>
</gene>
<dbReference type="EMBL" id="FONV01000006">
    <property type="protein sequence ID" value="SFF12713.1"/>
    <property type="molecule type" value="Genomic_DNA"/>
</dbReference>
<evidence type="ECO:0000313" key="10">
    <source>
        <dbReference type="Proteomes" id="UP000199645"/>
    </source>
</evidence>
<name>A0A1I2G6F0_9ACTN</name>
<feature type="transmembrane region" description="Helical" evidence="8">
    <location>
        <begin position="197"/>
        <end position="214"/>
    </location>
</feature>
<dbReference type="PANTHER" id="PTHR30269">
    <property type="entry name" value="TRANSMEMBRANE PROTEIN YFCA"/>
    <property type="match status" value="1"/>
</dbReference>
<dbReference type="PANTHER" id="PTHR30269:SF0">
    <property type="entry name" value="MEMBRANE TRANSPORTER PROTEIN YFCA-RELATED"/>
    <property type="match status" value="1"/>
</dbReference>
<keyword evidence="6 8" id="KW-1133">Transmembrane helix</keyword>
<keyword evidence="5 8" id="KW-0812">Transmembrane</keyword>
<dbReference type="Pfam" id="PF01925">
    <property type="entry name" value="TauE"/>
    <property type="match status" value="1"/>
</dbReference>
<comment type="similarity">
    <text evidence="2 8">Belongs to the 4-toluene sulfonate uptake permease (TSUP) (TC 2.A.102) family.</text>
</comment>
<evidence type="ECO:0000256" key="3">
    <source>
        <dbReference type="ARBA" id="ARBA00022448"/>
    </source>
</evidence>
<evidence type="ECO:0000256" key="6">
    <source>
        <dbReference type="ARBA" id="ARBA00022989"/>
    </source>
</evidence>
<dbReference type="InterPro" id="IPR052017">
    <property type="entry name" value="TSUP"/>
</dbReference>
<dbReference type="STRING" id="35752.SAMN05421541_106233"/>
<organism evidence="9 10">
    <name type="scientific">Actinoplanes philippinensis</name>
    <dbReference type="NCBI Taxonomy" id="35752"/>
    <lineage>
        <taxon>Bacteria</taxon>
        <taxon>Bacillati</taxon>
        <taxon>Actinomycetota</taxon>
        <taxon>Actinomycetes</taxon>
        <taxon>Micromonosporales</taxon>
        <taxon>Micromonosporaceae</taxon>
        <taxon>Actinoplanes</taxon>
    </lineage>
</organism>
<keyword evidence="3" id="KW-0813">Transport</keyword>
<keyword evidence="10" id="KW-1185">Reference proteome</keyword>